<dbReference type="AlphaFoldDB" id="A0A5A5TGZ5"/>
<comment type="caution">
    <text evidence="1">The sequence shown here is derived from an EMBL/GenBank/DDBJ whole genome shotgun (WGS) entry which is preliminary data.</text>
</comment>
<evidence type="ECO:0000313" key="2">
    <source>
        <dbReference type="Proteomes" id="UP000322530"/>
    </source>
</evidence>
<reference evidence="1 2" key="1">
    <citation type="submission" date="2019-01" db="EMBL/GenBank/DDBJ databases">
        <title>Draft genome sequence of Dictyobacter sp. Uno17.</title>
        <authorList>
            <person name="Wang C.M."/>
            <person name="Zheng Y."/>
            <person name="Sakai Y."/>
            <person name="Abe K."/>
            <person name="Yokota A."/>
            <person name="Yabe S."/>
        </authorList>
    </citation>
    <scope>NUCLEOTIDE SEQUENCE [LARGE SCALE GENOMIC DNA]</scope>
    <source>
        <strain evidence="1 2">Uno17</strain>
    </source>
</reference>
<name>A0A5A5TGZ5_9CHLR</name>
<protein>
    <submittedName>
        <fullName evidence="1">Uncharacterized protein</fullName>
    </submittedName>
</protein>
<proteinExistence type="predicted"/>
<sequence length="103" mass="11060">MAGNTGSSFAAAAMTLDYAHKGSVTATYARSAFQSYQSQLQNVDQQLSARAGAPDNRTIQELLKLYQPAMQAINHPCLEAACHWQAQITALNQASQAFLKAGE</sequence>
<organism evidence="1 2">
    <name type="scientific">Dictyobacter arantiisoli</name>
    <dbReference type="NCBI Taxonomy" id="2014874"/>
    <lineage>
        <taxon>Bacteria</taxon>
        <taxon>Bacillati</taxon>
        <taxon>Chloroflexota</taxon>
        <taxon>Ktedonobacteria</taxon>
        <taxon>Ktedonobacterales</taxon>
        <taxon>Dictyobacteraceae</taxon>
        <taxon>Dictyobacter</taxon>
    </lineage>
</organism>
<gene>
    <name evidence="1" type="ORF">KDI_38630</name>
</gene>
<dbReference type="EMBL" id="BIXY01000066">
    <property type="protein sequence ID" value="GCF10299.1"/>
    <property type="molecule type" value="Genomic_DNA"/>
</dbReference>
<evidence type="ECO:0000313" key="1">
    <source>
        <dbReference type="EMBL" id="GCF10299.1"/>
    </source>
</evidence>
<accession>A0A5A5TGZ5</accession>
<keyword evidence="2" id="KW-1185">Reference proteome</keyword>
<dbReference type="Proteomes" id="UP000322530">
    <property type="component" value="Unassembled WGS sequence"/>
</dbReference>